<dbReference type="OrthoDB" id="9961157at2"/>
<evidence type="ECO:0000256" key="1">
    <source>
        <dbReference type="SAM" id="Phobius"/>
    </source>
</evidence>
<comment type="caution">
    <text evidence="2">The sequence shown here is derived from an EMBL/GenBank/DDBJ whole genome shotgun (WGS) entry which is preliminary data.</text>
</comment>
<name>A0A3A8AVP5_9RHOB</name>
<feature type="transmembrane region" description="Helical" evidence="1">
    <location>
        <begin position="73"/>
        <end position="93"/>
    </location>
</feature>
<keyword evidence="3" id="KW-1185">Reference proteome</keyword>
<dbReference type="RefSeq" id="WP_121163413.1">
    <property type="nucleotide sequence ID" value="NZ_RAPE01000001.1"/>
</dbReference>
<feature type="transmembrane region" description="Helical" evidence="1">
    <location>
        <begin position="9"/>
        <end position="30"/>
    </location>
</feature>
<proteinExistence type="predicted"/>
<reference evidence="2 3" key="1">
    <citation type="submission" date="2018-09" db="EMBL/GenBank/DDBJ databases">
        <title>Roseovarius spongiae sp. nov., isolated from a marine sponge.</title>
        <authorList>
            <person name="Zhuang L."/>
            <person name="Luo L."/>
        </authorList>
    </citation>
    <scope>NUCLEOTIDE SEQUENCE [LARGE SCALE GENOMIC DNA]</scope>
    <source>
        <strain evidence="2 3">HN-E21</strain>
    </source>
</reference>
<organism evidence="2 3">
    <name type="scientific">Roseovarius spongiae</name>
    <dbReference type="NCBI Taxonomy" id="2320272"/>
    <lineage>
        <taxon>Bacteria</taxon>
        <taxon>Pseudomonadati</taxon>
        <taxon>Pseudomonadota</taxon>
        <taxon>Alphaproteobacteria</taxon>
        <taxon>Rhodobacterales</taxon>
        <taxon>Roseobacteraceae</taxon>
        <taxon>Roseovarius</taxon>
    </lineage>
</organism>
<keyword evidence="1" id="KW-0472">Membrane</keyword>
<gene>
    <name evidence="2" type="ORF">D6850_02130</name>
</gene>
<protein>
    <submittedName>
        <fullName evidence="2">Uncharacterized protein</fullName>
    </submittedName>
</protein>
<evidence type="ECO:0000313" key="2">
    <source>
        <dbReference type="EMBL" id="RKF16378.1"/>
    </source>
</evidence>
<sequence length="138" mass="14627">MRSIEMQSFLGSFLSIGTGIVLFTLAAYGLQGHEFGAHNIVTSLLRPSGYGAGLDTFYLVVLGALGFWLTSGLFVQVASGIALGLVMGKLVLLGEVLSLHSVAALGLALALTAILLRLVAPPETGRPAQHRQSQFWFR</sequence>
<keyword evidence="1" id="KW-1133">Transmembrane helix</keyword>
<dbReference type="AlphaFoldDB" id="A0A3A8AVP5"/>
<dbReference type="EMBL" id="RAPE01000001">
    <property type="protein sequence ID" value="RKF16378.1"/>
    <property type="molecule type" value="Genomic_DNA"/>
</dbReference>
<feature type="transmembrane region" description="Helical" evidence="1">
    <location>
        <begin position="99"/>
        <end position="120"/>
    </location>
</feature>
<keyword evidence="1" id="KW-0812">Transmembrane</keyword>
<evidence type="ECO:0000313" key="3">
    <source>
        <dbReference type="Proteomes" id="UP000281128"/>
    </source>
</evidence>
<accession>A0A3A8AVP5</accession>
<dbReference type="Proteomes" id="UP000281128">
    <property type="component" value="Unassembled WGS sequence"/>
</dbReference>